<keyword evidence="2" id="KW-0067">ATP-binding</keyword>
<dbReference type="InterPro" id="IPR045274">
    <property type="entry name" value="WAK-like"/>
</dbReference>
<dbReference type="PROSITE" id="PS50011">
    <property type="entry name" value="PROTEIN_KINASE_DOM"/>
    <property type="match status" value="1"/>
</dbReference>
<dbReference type="Proteomes" id="UP001295469">
    <property type="component" value="Chromosome A09"/>
</dbReference>
<dbReference type="InterPro" id="IPR000719">
    <property type="entry name" value="Prot_kinase_dom"/>
</dbReference>
<dbReference type="EMBL" id="HG994363">
    <property type="protein sequence ID" value="CAF2048322.1"/>
    <property type="molecule type" value="Genomic_DNA"/>
</dbReference>
<dbReference type="SUPFAM" id="SSF56112">
    <property type="entry name" value="Protein kinase-like (PK-like)"/>
    <property type="match status" value="1"/>
</dbReference>
<reference evidence="4" key="1">
    <citation type="submission" date="2021-01" db="EMBL/GenBank/DDBJ databases">
        <authorList>
            <consortium name="Genoscope - CEA"/>
            <person name="William W."/>
        </authorList>
    </citation>
    <scope>NUCLEOTIDE SEQUENCE</scope>
</reference>
<evidence type="ECO:0000256" key="2">
    <source>
        <dbReference type="ARBA" id="ARBA00022840"/>
    </source>
</evidence>
<dbReference type="PANTHER" id="PTHR27005">
    <property type="entry name" value="WALL-ASSOCIATED RECEPTOR KINASE-LIKE 21"/>
    <property type="match status" value="1"/>
</dbReference>
<dbReference type="GO" id="GO:0004672">
    <property type="term" value="F:protein kinase activity"/>
    <property type="evidence" value="ECO:0007669"/>
    <property type="project" value="InterPro"/>
</dbReference>
<sequence>MVSGHNNFLKLLGCCLEFEYPVLVCEYAELIPYNTPNLVMLIKMAKEIAVALSYLHTAFPRTMVHMDIQPSNIFLDSNGTAKLSGFCLCVSIPEGETFVKVDADRVEGF</sequence>
<dbReference type="GO" id="GO:0005524">
    <property type="term" value="F:ATP binding"/>
    <property type="evidence" value="ECO:0007669"/>
    <property type="project" value="UniProtKB-KW"/>
</dbReference>
<dbReference type="PANTHER" id="PTHR27005:SF266">
    <property type="entry name" value="SERINE_THREONINE-PROTEIN KINASE ZRK4"/>
    <property type="match status" value="1"/>
</dbReference>
<evidence type="ECO:0000313" key="4">
    <source>
        <dbReference type="EMBL" id="CAF2048322.1"/>
    </source>
</evidence>
<organism evidence="4">
    <name type="scientific">Brassica napus</name>
    <name type="common">Rape</name>
    <dbReference type="NCBI Taxonomy" id="3708"/>
    <lineage>
        <taxon>Eukaryota</taxon>
        <taxon>Viridiplantae</taxon>
        <taxon>Streptophyta</taxon>
        <taxon>Embryophyta</taxon>
        <taxon>Tracheophyta</taxon>
        <taxon>Spermatophyta</taxon>
        <taxon>Magnoliopsida</taxon>
        <taxon>eudicotyledons</taxon>
        <taxon>Gunneridae</taxon>
        <taxon>Pentapetalae</taxon>
        <taxon>rosids</taxon>
        <taxon>malvids</taxon>
        <taxon>Brassicales</taxon>
        <taxon>Brassicaceae</taxon>
        <taxon>Brassiceae</taxon>
        <taxon>Brassica</taxon>
    </lineage>
</organism>
<dbReference type="Gene3D" id="1.10.510.10">
    <property type="entry name" value="Transferase(Phosphotransferase) domain 1"/>
    <property type="match status" value="1"/>
</dbReference>
<name>A0A816PGC5_BRANA</name>
<dbReference type="Pfam" id="PF00069">
    <property type="entry name" value="Pkinase"/>
    <property type="match status" value="1"/>
</dbReference>
<dbReference type="GO" id="GO:0007166">
    <property type="term" value="P:cell surface receptor signaling pathway"/>
    <property type="evidence" value="ECO:0007669"/>
    <property type="project" value="InterPro"/>
</dbReference>
<feature type="domain" description="Protein kinase" evidence="3">
    <location>
        <begin position="1"/>
        <end position="109"/>
    </location>
</feature>
<keyword evidence="1" id="KW-0547">Nucleotide-binding</keyword>
<dbReference type="InterPro" id="IPR011009">
    <property type="entry name" value="Kinase-like_dom_sf"/>
</dbReference>
<evidence type="ECO:0000256" key="1">
    <source>
        <dbReference type="ARBA" id="ARBA00022741"/>
    </source>
</evidence>
<proteinExistence type="predicted"/>
<accession>A0A816PGC5</accession>
<dbReference type="AlphaFoldDB" id="A0A816PGC5"/>
<protein>
    <submittedName>
        <fullName evidence="4">(rape) hypothetical protein</fullName>
    </submittedName>
</protein>
<gene>
    <name evidence="4" type="ORF">DARMORV10_A09P50640.1</name>
</gene>
<evidence type="ECO:0000259" key="3">
    <source>
        <dbReference type="PROSITE" id="PS50011"/>
    </source>
</evidence>